<comment type="cofactor">
    <cofactor evidence="7">
        <name>Zn(2+)</name>
        <dbReference type="ChEBI" id="CHEBI:29105"/>
    </cofactor>
    <text evidence="7">Binds 2 Zn(2+) ions per subunit.</text>
</comment>
<dbReference type="SUPFAM" id="SSF56281">
    <property type="entry name" value="Metallo-hydrolase/oxidoreductase"/>
    <property type="match status" value="1"/>
</dbReference>
<feature type="domain" description="Metallo-beta-lactamase" evidence="8">
    <location>
        <begin position="13"/>
        <end position="171"/>
    </location>
</feature>
<feature type="binding site" evidence="7">
    <location>
        <position position="133"/>
    </location>
    <ligand>
        <name>Zn(2+)</name>
        <dbReference type="ChEBI" id="CHEBI:29105"/>
        <label>2</label>
    </ligand>
</feature>
<feature type="binding site" evidence="7">
    <location>
        <position position="61"/>
    </location>
    <ligand>
        <name>Zn(2+)</name>
        <dbReference type="ChEBI" id="CHEBI:29105"/>
        <label>2</label>
    </ligand>
</feature>
<dbReference type="GO" id="GO:0004416">
    <property type="term" value="F:hydroxyacylglutathione hydrolase activity"/>
    <property type="evidence" value="ECO:0007669"/>
    <property type="project" value="UniProtKB-UniRule"/>
</dbReference>
<evidence type="ECO:0000313" key="10">
    <source>
        <dbReference type="Proteomes" id="UP000244904"/>
    </source>
</evidence>
<dbReference type="InterPro" id="IPR050110">
    <property type="entry name" value="Glyoxalase_II_hydrolase"/>
</dbReference>
<accession>A0A2R8AND7</accession>
<feature type="binding site" evidence="7">
    <location>
        <position position="114"/>
    </location>
    <ligand>
        <name>Zn(2+)</name>
        <dbReference type="ChEBI" id="CHEBI:29105"/>
        <label>1</label>
    </ligand>
</feature>
<dbReference type="PIRSF" id="PIRSF005457">
    <property type="entry name" value="Glx"/>
    <property type="match status" value="1"/>
</dbReference>
<comment type="pathway">
    <text evidence="2 7">Secondary metabolite metabolism; methylglyoxal degradation; (R)-lactate from methylglyoxal: step 2/2.</text>
</comment>
<proteinExistence type="inferred from homology"/>
<feature type="binding site" evidence="7">
    <location>
        <position position="58"/>
    </location>
    <ligand>
        <name>Zn(2+)</name>
        <dbReference type="ChEBI" id="CHEBI:29105"/>
        <label>1</label>
    </ligand>
</feature>
<dbReference type="InterPro" id="IPR036866">
    <property type="entry name" value="RibonucZ/Hydroxyglut_hydro"/>
</dbReference>
<comment type="similarity">
    <text evidence="3 7">Belongs to the metallo-beta-lactamase superfamily. Glyoxalase II family.</text>
</comment>
<dbReference type="OrthoDB" id="9802248at2"/>
<comment type="catalytic activity">
    <reaction evidence="1 7">
        <text>an S-(2-hydroxyacyl)glutathione + H2O = a 2-hydroxy carboxylate + glutathione + H(+)</text>
        <dbReference type="Rhea" id="RHEA:21864"/>
        <dbReference type="ChEBI" id="CHEBI:15377"/>
        <dbReference type="ChEBI" id="CHEBI:15378"/>
        <dbReference type="ChEBI" id="CHEBI:57925"/>
        <dbReference type="ChEBI" id="CHEBI:58896"/>
        <dbReference type="ChEBI" id="CHEBI:71261"/>
        <dbReference type="EC" id="3.1.2.6"/>
    </reaction>
</comment>
<feature type="binding site" evidence="7">
    <location>
        <position position="171"/>
    </location>
    <ligand>
        <name>Zn(2+)</name>
        <dbReference type="ChEBI" id="CHEBI:29105"/>
        <label>2</label>
    </ligand>
</feature>
<reference evidence="10" key="1">
    <citation type="submission" date="2018-03" db="EMBL/GenBank/DDBJ databases">
        <authorList>
            <person name="Rodrigo-Torres L."/>
            <person name="Arahal R. D."/>
            <person name="Lucena T."/>
        </authorList>
    </citation>
    <scope>NUCLEOTIDE SEQUENCE [LARGE SCALE GENOMIC DNA]</scope>
    <source>
        <strain evidence="10">CECT 8871</strain>
    </source>
</reference>
<protein>
    <recommendedName>
        <fullName evidence="7">Hydroxyacylglutathione hydrolase</fullName>
        <ecNumber evidence="7">3.1.2.6</ecNumber>
    </recommendedName>
    <alternativeName>
        <fullName evidence="7">Glyoxalase II</fullName>
        <shortName evidence="7">Glx II</shortName>
    </alternativeName>
</protein>
<dbReference type="GO" id="GO:0019243">
    <property type="term" value="P:methylglyoxal catabolic process to D-lactate via S-lactoyl-glutathione"/>
    <property type="evidence" value="ECO:0007669"/>
    <property type="project" value="UniProtKB-UniRule"/>
</dbReference>
<dbReference type="EC" id="3.1.2.6" evidence="7"/>
<keyword evidence="10" id="KW-1185">Reference proteome</keyword>
<dbReference type="InterPro" id="IPR017782">
    <property type="entry name" value="Hydroxyacylglutathione_Hdrlase"/>
</dbReference>
<evidence type="ECO:0000256" key="7">
    <source>
        <dbReference type="HAMAP-Rule" id="MF_01374"/>
    </source>
</evidence>
<sequence length="255" mass="27482">MALELVTIPALKDNYTYLLHDAETGATAVIDVPEAGPIDAELTRRGWTLTEIWLTHHHWDHIDGVPDLIAKHPAKITGASADAHRLPKLDRAVADGDTFNFGGEEIQIFDVSGHTVGHIALYAPASGILFTADSLMALGCGRLFEGTPDQMWTSLSKLAALPPQTIVCSGHEYTQSNAKFALTIEPDNAALISRSEAIDTARAAGQPTVPSTLSEELDTNPFLRAGNPSVQKHMGMLGQSPASVFAEIRHRKDNF</sequence>
<keyword evidence="6 7" id="KW-0862">Zinc</keyword>
<keyword evidence="4 7" id="KW-0479">Metal-binding</keyword>
<evidence type="ECO:0000256" key="5">
    <source>
        <dbReference type="ARBA" id="ARBA00022801"/>
    </source>
</evidence>
<comment type="subunit">
    <text evidence="7">Monomer.</text>
</comment>
<dbReference type="InterPro" id="IPR001279">
    <property type="entry name" value="Metallo-B-lactamas"/>
</dbReference>
<feature type="binding site" evidence="7">
    <location>
        <position position="60"/>
    </location>
    <ligand>
        <name>Zn(2+)</name>
        <dbReference type="ChEBI" id="CHEBI:29105"/>
        <label>2</label>
    </ligand>
</feature>
<dbReference type="InterPro" id="IPR032282">
    <property type="entry name" value="HAGH_C"/>
</dbReference>
<gene>
    <name evidence="9" type="primary">gloB_1</name>
    <name evidence="7" type="synonym">gloB</name>
    <name evidence="9" type="ORF">PRI8871_00128</name>
</gene>
<evidence type="ECO:0000256" key="2">
    <source>
        <dbReference type="ARBA" id="ARBA00004963"/>
    </source>
</evidence>
<dbReference type="Gene3D" id="3.60.15.10">
    <property type="entry name" value="Ribonuclease Z/Hydroxyacylglutathione hydrolase-like"/>
    <property type="match status" value="1"/>
</dbReference>
<dbReference type="Pfam" id="PF16123">
    <property type="entry name" value="HAGH_C"/>
    <property type="match status" value="1"/>
</dbReference>
<dbReference type="HAMAP" id="MF_01374">
    <property type="entry name" value="Glyoxalase_2"/>
    <property type="match status" value="1"/>
</dbReference>
<keyword evidence="5 7" id="KW-0378">Hydrolase</keyword>
<dbReference type="PANTHER" id="PTHR43705:SF1">
    <property type="entry name" value="HYDROXYACYLGLUTATHIONE HYDROLASE GLOB"/>
    <property type="match status" value="1"/>
</dbReference>
<evidence type="ECO:0000256" key="1">
    <source>
        <dbReference type="ARBA" id="ARBA00001623"/>
    </source>
</evidence>
<evidence type="ECO:0000256" key="3">
    <source>
        <dbReference type="ARBA" id="ARBA00006759"/>
    </source>
</evidence>
<evidence type="ECO:0000256" key="4">
    <source>
        <dbReference type="ARBA" id="ARBA00022723"/>
    </source>
</evidence>
<feature type="binding site" evidence="7">
    <location>
        <position position="133"/>
    </location>
    <ligand>
        <name>Zn(2+)</name>
        <dbReference type="ChEBI" id="CHEBI:29105"/>
        <label>1</label>
    </ligand>
</feature>
<dbReference type="GO" id="GO:0046872">
    <property type="term" value="F:metal ion binding"/>
    <property type="evidence" value="ECO:0007669"/>
    <property type="project" value="UniProtKB-KW"/>
</dbReference>
<dbReference type="CDD" id="cd07723">
    <property type="entry name" value="hydroxyacylglutathione_hydrolase_MBL-fold"/>
    <property type="match status" value="1"/>
</dbReference>
<dbReference type="PANTHER" id="PTHR43705">
    <property type="entry name" value="HYDROXYACYLGLUTATHIONE HYDROLASE"/>
    <property type="match status" value="1"/>
</dbReference>
<dbReference type="Proteomes" id="UP000244904">
    <property type="component" value="Unassembled WGS sequence"/>
</dbReference>
<dbReference type="NCBIfam" id="TIGR03413">
    <property type="entry name" value="GSH_gloB"/>
    <property type="match status" value="1"/>
</dbReference>
<name>A0A2R8AND7_9RHOB</name>
<dbReference type="UniPathway" id="UPA00619">
    <property type="reaction ID" value="UER00676"/>
</dbReference>
<dbReference type="SMART" id="SM00849">
    <property type="entry name" value="Lactamase_B"/>
    <property type="match status" value="1"/>
</dbReference>
<dbReference type="InterPro" id="IPR035680">
    <property type="entry name" value="Clx_II_MBL"/>
</dbReference>
<dbReference type="Pfam" id="PF00753">
    <property type="entry name" value="Lactamase_B"/>
    <property type="match status" value="1"/>
</dbReference>
<comment type="function">
    <text evidence="7">Thiolesterase that catalyzes the hydrolysis of S-D-lactoyl-glutathione to form glutathione and D-lactic acid.</text>
</comment>
<dbReference type="RefSeq" id="WP_108884255.1">
    <property type="nucleotide sequence ID" value="NZ_OMOJ01000001.1"/>
</dbReference>
<evidence type="ECO:0000256" key="6">
    <source>
        <dbReference type="ARBA" id="ARBA00022833"/>
    </source>
</evidence>
<organism evidence="9 10">
    <name type="scientific">Pseudoprimorskyibacter insulae</name>
    <dbReference type="NCBI Taxonomy" id="1695997"/>
    <lineage>
        <taxon>Bacteria</taxon>
        <taxon>Pseudomonadati</taxon>
        <taxon>Pseudomonadota</taxon>
        <taxon>Alphaproteobacteria</taxon>
        <taxon>Rhodobacterales</taxon>
        <taxon>Paracoccaceae</taxon>
        <taxon>Pseudoprimorskyibacter</taxon>
    </lineage>
</organism>
<dbReference type="EMBL" id="OMOJ01000001">
    <property type="protein sequence ID" value="SPF77545.1"/>
    <property type="molecule type" value="Genomic_DNA"/>
</dbReference>
<feature type="binding site" evidence="7">
    <location>
        <position position="56"/>
    </location>
    <ligand>
        <name>Zn(2+)</name>
        <dbReference type="ChEBI" id="CHEBI:29105"/>
        <label>1</label>
    </ligand>
</feature>
<evidence type="ECO:0000259" key="8">
    <source>
        <dbReference type="SMART" id="SM00849"/>
    </source>
</evidence>
<dbReference type="AlphaFoldDB" id="A0A2R8AND7"/>
<evidence type="ECO:0000313" key="9">
    <source>
        <dbReference type="EMBL" id="SPF77545.1"/>
    </source>
</evidence>